<reference evidence="2" key="1">
    <citation type="journal article" date="2019" name="Int. J. Syst. Evol. Microbiol.">
        <title>The Global Catalogue of Microorganisms (GCM) 10K type strain sequencing project: providing services to taxonomists for standard genome sequencing and annotation.</title>
        <authorList>
            <consortium name="The Broad Institute Genomics Platform"/>
            <consortium name="The Broad Institute Genome Sequencing Center for Infectious Disease"/>
            <person name="Wu L."/>
            <person name="Ma J."/>
        </authorList>
    </citation>
    <scope>NUCLEOTIDE SEQUENCE [LARGE SCALE GENOMIC DNA]</scope>
    <source>
        <strain evidence="2">KCTC 33676</strain>
    </source>
</reference>
<proteinExistence type="predicted"/>
<name>A0ABW5RG67_9BACL</name>
<dbReference type="RefSeq" id="WP_379931014.1">
    <property type="nucleotide sequence ID" value="NZ_JBHUMM010000044.1"/>
</dbReference>
<keyword evidence="2" id="KW-1185">Reference proteome</keyword>
<comment type="caution">
    <text evidence="1">The sequence shown here is derived from an EMBL/GenBank/DDBJ whole genome shotgun (WGS) entry which is preliminary data.</text>
</comment>
<sequence length="104" mass="12361">MNVQPIIKKNVEPVIKVVHERREVMSLGNCKACGKVILLERDRRERCADCEKAQQIEFRKIKDYLLEHPQTTLMELQSNPEMSLHMIQAFMREQELEHTRTESR</sequence>
<accession>A0ABW5RG67</accession>
<gene>
    <name evidence="1" type="ORF">ACFSUC_17900</name>
</gene>
<dbReference type="Proteomes" id="UP001597497">
    <property type="component" value="Unassembled WGS sequence"/>
</dbReference>
<evidence type="ECO:0000313" key="2">
    <source>
        <dbReference type="Proteomes" id="UP001597497"/>
    </source>
</evidence>
<organism evidence="1 2">
    <name type="scientific">Marinicrinis sediminis</name>
    <dbReference type="NCBI Taxonomy" id="1652465"/>
    <lineage>
        <taxon>Bacteria</taxon>
        <taxon>Bacillati</taxon>
        <taxon>Bacillota</taxon>
        <taxon>Bacilli</taxon>
        <taxon>Bacillales</taxon>
        <taxon>Paenibacillaceae</taxon>
    </lineage>
</organism>
<evidence type="ECO:0000313" key="1">
    <source>
        <dbReference type="EMBL" id="MFD2673424.1"/>
    </source>
</evidence>
<protein>
    <submittedName>
        <fullName evidence="1">Uncharacterized protein</fullName>
    </submittedName>
</protein>
<dbReference type="EMBL" id="JBHUMM010000044">
    <property type="protein sequence ID" value="MFD2673424.1"/>
    <property type="molecule type" value="Genomic_DNA"/>
</dbReference>